<dbReference type="AlphaFoldDB" id="A0AAU8JQW2"/>
<evidence type="ECO:0000313" key="1">
    <source>
        <dbReference type="EMBL" id="XCM77741.1"/>
    </source>
</evidence>
<proteinExistence type="predicted"/>
<accession>A0AAU8JQW2</accession>
<reference evidence="1" key="1">
    <citation type="submission" date="2024-06" db="EMBL/GenBank/DDBJ databases">
        <title>The genome sequences of Kitasatospora sp. strain HUAS MG31.</title>
        <authorList>
            <person name="Mo P."/>
        </authorList>
    </citation>
    <scope>NUCLEOTIDE SEQUENCE</scope>
    <source>
        <strain evidence="1">HUAS MG31</strain>
    </source>
</reference>
<name>A0AAU8JQW2_9ACTN</name>
<dbReference type="EMBL" id="CP159872">
    <property type="protein sequence ID" value="XCM77741.1"/>
    <property type="molecule type" value="Genomic_DNA"/>
</dbReference>
<dbReference type="RefSeq" id="WP_354637438.1">
    <property type="nucleotide sequence ID" value="NZ_CP159872.1"/>
</dbReference>
<protein>
    <submittedName>
        <fullName evidence="1">Uncharacterized protein</fullName>
    </submittedName>
</protein>
<gene>
    <name evidence="1" type="ORF">ABWK59_01695</name>
</gene>
<sequence>MSQKNAPIAPHPLIARMLRAAGDGGDVVELRGYPGHSAPDTLTLFLDLSLSRYLEIPQDAILASADPEGDANGPTKVYVRASSQVVAARRVTAAEAVRAASRPSGPLARQKWHLECDQDEGGRYCWPEPGEE</sequence>
<organism evidence="1">
    <name type="scientific">Kitasatospora camelliae</name>
    <dbReference type="NCBI Taxonomy" id="3156397"/>
    <lineage>
        <taxon>Bacteria</taxon>
        <taxon>Bacillati</taxon>
        <taxon>Actinomycetota</taxon>
        <taxon>Actinomycetes</taxon>
        <taxon>Kitasatosporales</taxon>
        <taxon>Streptomycetaceae</taxon>
        <taxon>Kitasatospora</taxon>
    </lineage>
</organism>
<dbReference type="KEGG" id="kcm:ABWK59_01695"/>